<sequence>MYERRREFWLNYFRGDSKFALPNAVIHGDVAKVRQLLTSGTDINKIEDVPWSSDQYGTPLHVAIWCNQIDIFELLIIEGADFNIVDEGSEGRPPDTPIRLAVRLGRRAMFTRLWNAGAERKKYPSDWGQGRSLIEVAASEGRADILTDLLSWNQSWTHAEQLQALTAACRQWFPDSVAALMDKCSFSKKELEDSMHMAVTGEPTYHDREWITVHERLLTLEEDSLRQEGILIMLLDEWDRVAGADGVADEPSQLLDRLLLVVSISLFSIAALRLLLERGADPNALNKSTPLHRALGRNFRVLKQCNEAGVEALLKYGARVGIKNDKGETAMDIAKKNGDTRMMERLMQHIKDVERAEEA</sequence>
<keyword evidence="2 3" id="KW-0040">ANK repeat</keyword>
<dbReference type="Pfam" id="PF12796">
    <property type="entry name" value="Ank_2"/>
    <property type="match status" value="2"/>
</dbReference>
<dbReference type="EMBL" id="MU001499">
    <property type="protein sequence ID" value="KAF2445695.1"/>
    <property type="molecule type" value="Genomic_DNA"/>
</dbReference>
<evidence type="ECO:0000256" key="3">
    <source>
        <dbReference type="PROSITE-ProRule" id="PRU00023"/>
    </source>
</evidence>
<dbReference type="AlphaFoldDB" id="A0A9P4PKG5"/>
<keyword evidence="5" id="KW-1185">Reference proteome</keyword>
<dbReference type="PANTHER" id="PTHR24189:SF50">
    <property type="entry name" value="ANKYRIN REPEAT AND SOCS BOX PROTEIN 2"/>
    <property type="match status" value="1"/>
</dbReference>
<organism evidence="4 5">
    <name type="scientific">Karstenula rhodostoma CBS 690.94</name>
    <dbReference type="NCBI Taxonomy" id="1392251"/>
    <lineage>
        <taxon>Eukaryota</taxon>
        <taxon>Fungi</taxon>
        <taxon>Dikarya</taxon>
        <taxon>Ascomycota</taxon>
        <taxon>Pezizomycotina</taxon>
        <taxon>Dothideomycetes</taxon>
        <taxon>Pleosporomycetidae</taxon>
        <taxon>Pleosporales</taxon>
        <taxon>Massarineae</taxon>
        <taxon>Didymosphaeriaceae</taxon>
        <taxon>Karstenula</taxon>
    </lineage>
</organism>
<dbReference type="SUPFAM" id="SSF48403">
    <property type="entry name" value="Ankyrin repeat"/>
    <property type="match status" value="1"/>
</dbReference>
<proteinExistence type="predicted"/>
<dbReference type="Gene3D" id="1.25.40.20">
    <property type="entry name" value="Ankyrin repeat-containing domain"/>
    <property type="match status" value="2"/>
</dbReference>
<accession>A0A9P4PKG5</accession>
<dbReference type="OrthoDB" id="341259at2759"/>
<evidence type="ECO:0000256" key="2">
    <source>
        <dbReference type="ARBA" id="ARBA00023043"/>
    </source>
</evidence>
<dbReference type="InterPro" id="IPR002110">
    <property type="entry name" value="Ankyrin_rpt"/>
</dbReference>
<dbReference type="PROSITE" id="PS50088">
    <property type="entry name" value="ANK_REPEAT"/>
    <property type="match status" value="1"/>
</dbReference>
<evidence type="ECO:0000313" key="5">
    <source>
        <dbReference type="Proteomes" id="UP000799764"/>
    </source>
</evidence>
<reference evidence="4" key="1">
    <citation type="journal article" date="2020" name="Stud. Mycol.">
        <title>101 Dothideomycetes genomes: a test case for predicting lifestyles and emergence of pathogens.</title>
        <authorList>
            <person name="Haridas S."/>
            <person name="Albert R."/>
            <person name="Binder M."/>
            <person name="Bloem J."/>
            <person name="Labutti K."/>
            <person name="Salamov A."/>
            <person name="Andreopoulos B."/>
            <person name="Baker S."/>
            <person name="Barry K."/>
            <person name="Bills G."/>
            <person name="Bluhm B."/>
            <person name="Cannon C."/>
            <person name="Castanera R."/>
            <person name="Culley D."/>
            <person name="Daum C."/>
            <person name="Ezra D."/>
            <person name="Gonzalez J."/>
            <person name="Henrissat B."/>
            <person name="Kuo A."/>
            <person name="Liang C."/>
            <person name="Lipzen A."/>
            <person name="Lutzoni F."/>
            <person name="Magnuson J."/>
            <person name="Mondo S."/>
            <person name="Nolan M."/>
            <person name="Ohm R."/>
            <person name="Pangilinan J."/>
            <person name="Park H.-J."/>
            <person name="Ramirez L."/>
            <person name="Alfaro M."/>
            <person name="Sun H."/>
            <person name="Tritt A."/>
            <person name="Yoshinaga Y."/>
            <person name="Zwiers L.-H."/>
            <person name="Turgeon B."/>
            <person name="Goodwin S."/>
            <person name="Spatafora J."/>
            <person name="Crous P."/>
            <person name="Grigoriev I."/>
        </authorList>
    </citation>
    <scope>NUCLEOTIDE SEQUENCE</scope>
    <source>
        <strain evidence="4">CBS 690.94</strain>
    </source>
</reference>
<evidence type="ECO:0000313" key="4">
    <source>
        <dbReference type="EMBL" id="KAF2445695.1"/>
    </source>
</evidence>
<dbReference type="PROSITE" id="PS50297">
    <property type="entry name" value="ANK_REP_REGION"/>
    <property type="match status" value="1"/>
</dbReference>
<gene>
    <name evidence="4" type="ORF">P171DRAFT_431090</name>
</gene>
<feature type="repeat" description="ANK" evidence="3">
    <location>
        <begin position="55"/>
        <end position="87"/>
    </location>
</feature>
<keyword evidence="1" id="KW-0677">Repeat</keyword>
<protein>
    <submittedName>
        <fullName evidence="4">Ankyrin</fullName>
    </submittedName>
</protein>
<dbReference type="SMART" id="SM00248">
    <property type="entry name" value="ANK"/>
    <property type="match status" value="5"/>
</dbReference>
<comment type="caution">
    <text evidence="4">The sequence shown here is derived from an EMBL/GenBank/DDBJ whole genome shotgun (WGS) entry which is preliminary data.</text>
</comment>
<dbReference type="PANTHER" id="PTHR24189">
    <property type="entry name" value="MYOTROPHIN"/>
    <property type="match status" value="1"/>
</dbReference>
<name>A0A9P4PKG5_9PLEO</name>
<evidence type="ECO:0000256" key="1">
    <source>
        <dbReference type="ARBA" id="ARBA00022737"/>
    </source>
</evidence>
<dbReference type="Proteomes" id="UP000799764">
    <property type="component" value="Unassembled WGS sequence"/>
</dbReference>
<dbReference type="InterPro" id="IPR050745">
    <property type="entry name" value="Multifunctional_regulatory"/>
</dbReference>
<dbReference type="InterPro" id="IPR036770">
    <property type="entry name" value="Ankyrin_rpt-contain_sf"/>
</dbReference>